<organism evidence="2">
    <name type="scientific">Tomato mottle leaf curl virus</name>
    <dbReference type="NCBI Taxonomy" id="172394"/>
    <lineage>
        <taxon>Viruses</taxon>
        <taxon>Monodnaviria</taxon>
        <taxon>Shotokuvirae</taxon>
        <taxon>Cressdnaviricota</taxon>
        <taxon>Repensiviricetes</taxon>
        <taxon>Geplafuvirales</taxon>
        <taxon>Geminiviridae</taxon>
        <taxon>Begomovirus</taxon>
        <taxon>Begomovirus solanumvariatuminvolutionis</taxon>
    </lineage>
</organism>
<protein>
    <submittedName>
        <fullName evidence="2">AC5</fullName>
    </submittedName>
</protein>
<sequence>MVVHHMVVDLPEPLDNSLLVAGILSTGNLGIGPVQNLVTIAEIVLHGGSTRLVVKHVEHLAKIHGRAIRSPIPN</sequence>
<proteinExistence type="predicted"/>
<dbReference type="EMBL" id="KY196218">
    <property type="protein sequence ID" value="AST47728.1"/>
    <property type="molecule type" value="Genomic_DNA"/>
</dbReference>
<name>A0A223HF54_9GEMI</name>
<evidence type="ECO:0000259" key="1">
    <source>
        <dbReference type="Pfam" id="PF04807"/>
    </source>
</evidence>
<gene>
    <name evidence="2" type="primary">AC5</name>
</gene>
<reference evidence="2" key="1">
    <citation type="submission" date="2016-11" db="EMBL/GenBank/DDBJ databases">
        <title>Tomato leaf curl purple vein virus: a novel new world monopartite begomovirus specie infecting tomato in Brazil.</title>
        <authorList>
            <person name="Macedo M.A."/>
            <person name="Albuquerque L."/>
            <person name="Souza J."/>
            <person name="Maliano M."/>
            <person name="Rojas M."/>
            <person name="Gilbertson R."/>
            <person name="Inoue Nagata A."/>
        </authorList>
    </citation>
    <scope>NUCLEOTIDE SEQUENCE</scope>
    <source>
        <strain evidence="2">PI BR:791:15</strain>
    </source>
</reference>
<accession>A0A223HF54</accession>
<feature type="domain" description="Geminivirus AC4/5 conserved" evidence="1">
    <location>
        <begin position="42"/>
        <end position="74"/>
    </location>
</feature>
<dbReference type="Pfam" id="PF04807">
    <property type="entry name" value="Gemini_AC4_5"/>
    <property type="match status" value="1"/>
</dbReference>
<evidence type="ECO:0000313" key="2">
    <source>
        <dbReference type="EMBL" id="AST47728.1"/>
    </source>
</evidence>
<dbReference type="InterPro" id="IPR006892">
    <property type="entry name" value="Gemini_AC4_5_cons_dom_1"/>
</dbReference>